<feature type="non-terminal residue" evidence="1">
    <location>
        <position position="1"/>
    </location>
</feature>
<organism evidence="1 2">
    <name type="scientific">Pristionchus fissidentatus</name>
    <dbReference type="NCBI Taxonomy" id="1538716"/>
    <lineage>
        <taxon>Eukaryota</taxon>
        <taxon>Metazoa</taxon>
        <taxon>Ecdysozoa</taxon>
        <taxon>Nematoda</taxon>
        <taxon>Chromadorea</taxon>
        <taxon>Rhabditida</taxon>
        <taxon>Rhabditina</taxon>
        <taxon>Diplogasteromorpha</taxon>
        <taxon>Diplogasteroidea</taxon>
        <taxon>Neodiplogasteridae</taxon>
        <taxon>Pristionchus</taxon>
    </lineage>
</organism>
<dbReference type="EMBL" id="BTSY01000006">
    <property type="protein sequence ID" value="GMT33045.1"/>
    <property type="molecule type" value="Genomic_DNA"/>
</dbReference>
<proteinExistence type="predicted"/>
<keyword evidence="2" id="KW-1185">Reference proteome</keyword>
<name>A0AAV5WR76_9BILA</name>
<evidence type="ECO:0000313" key="1">
    <source>
        <dbReference type="EMBL" id="GMT33045.1"/>
    </source>
</evidence>
<accession>A0AAV5WR76</accession>
<feature type="non-terminal residue" evidence="1">
    <location>
        <position position="94"/>
    </location>
</feature>
<protein>
    <submittedName>
        <fullName evidence="1">Uncharacterized protein</fullName>
    </submittedName>
</protein>
<comment type="caution">
    <text evidence="1">The sequence shown here is derived from an EMBL/GenBank/DDBJ whole genome shotgun (WGS) entry which is preliminary data.</text>
</comment>
<dbReference type="AlphaFoldDB" id="A0AAV5WR76"/>
<reference evidence="1" key="1">
    <citation type="submission" date="2023-10" db="EMBL/GenBank/DDBJ databases">
        <title>Genome assembly of Pristionchus species.</title>
        <authorList>
            <person name="Yoshida K."/>
            <person name="Sommer R.J."/>
        </authorList>
    </citation>
    <scope>NUCLEOTIDE SEQUENCE</scope>
    <source>
        <strain evidence="1">RS5133</strain>
    </source>
</reference>
<evidence type="ECO:0000313" key="2">
    <source>
        <dbReference type="Proteomes" id="UP001432322"/>
    </source>
</evidence>
<sequence length="94" mass="10563">ALTFPGRTTLSTSRALMRTSTSSDQQIHEQFKSRIVEYNVHTTLALSTILTAIGEIVVDCLLHVVSQKFVLVVHLWRPPTSSSQHLRCRDRSST</sequence>
<dbReference type="Proteomes" id="UP001432322">
    <property type="component" value="Unassembled WGS sequence"/>
</dbReference>
<gene>
    <name evidence="1" type="ORF">PFISCL1PPCAC_24342</name>
</gene>